<dbReference type="Proteomes" id="UP000230066">
    <property type="component" value="Unassembled WGS sequence"/>
</dbReference>
<organism evidence="1 2">
    <name type="scientific">Fasciola hepatica</name>
    <name type="common">Liver fluke</name>
    <dbReference type="NCBI Taxonomy" id="6192"/>
    <lineage>
        <taxon>Eukaryota</taxon>
        <taxon>Metazoa</taxon>
        <taxon>Spiralia</taxon>
        <taxon>Lophotrochozoa</taxon>
        <taxon>Platyhelminthes</taxon>
        <taxon>Trematoda</taxon>
        <taxon>Digenea</taxon>
        <taxon>Plagiorchiida</taxon>
        <taxon>Echinostomata</taxon>
        <taxon>Echinostomatoidea</taxon>
        <taxon>Fasciolidae</taxon>
        <taxon>Fasciola</taxon>
    </lineage>
</organism>
<gene>
    <name evidence="1" type="ORF">D915_010029</name>
</gene>
<keyword evidence="2" id="KW-1185">Reference proteome</keyword>
<dbReference type="EMBL" id="JXXN02007795">
    <property type="protein sequence ID" value="THD18979.1"/>
    <property type="molecule type" value="Genomic_DNA"/>
</dbReference>
<proteinExistence type="predicted"/>
<dbReference type="PANTHER" id="PTHR47170">
    <property type="entry name" value="MALONYL-COA ACP TRANSACYLASE, ACP-BINDING"/>
    <property type="match status" value="1"/>
</dbReference>
<dbReference type="Gene3D" id="3.40.366.10">
    <property type="entry name" value="Malonyl-Coenzyme A Acyl Carrier Protein, domain 2"/>
    <property type="match status" value="1"/>
</dbReference>
<protein>
    <submittedName>
        <fullName evidence="1">Malonyl-CoA-acyl carrier protein transacylase mitochondrial</fullName>
    </submittedName>
</protein>
<comment type="caution">
    <text evidence="1">The sequence shown here is derived from an EMBL/GenBank/DDBJ whole genome shotgun (WGS) entry which is preliminary data.</text>
</comment>
<dbReference type="AlphaFoldDB" id="A0A4E0QVV9"/>
<dbReference type="GO" id="GO:0016740">
    <property type="term" value="F:transferase activity"/>
    <property type="evidence" value="ECO:0007669"/>
    <property type="project" value="InterPro"/>
</dbReference>
<dbReference type="PANTHER" id="PTHR47170:SF2">
    <property type="entry name" value="MALONYL-COA:ACP TRANSACYLASE (MAT) DOMAIN-CONTAINING PROTEIN"/>
    <property type="match status" value="1"/>
</dbReference>
<sequence length="102" mass="11519">MKSATGPFSNALSRVGEIKAPKIPVLSAVDLIPYRNPENIKRKLVAQLVRPVLWEQTIQALYERPPGAPFPTTFEVGPGRQLGTIMRMVNRKAYDRYRLIDV</sequence>
<accession>A0A4E0QVV9</accession>
<dbReference type="InterPro" id="IPR016035">
    <property type="entry name" value="Acyl_Trfase/lysoPLipase"/>
</dbReference>
<evidence type="ECO:0000313" key="1">
    <source>
        <dbReference type="EMBL" id="THD18979.1"/>
    </source>
</evidence>
<dbReference type="InterPro" id="IPR052760">
    <property type="entry name" value="Mitochondrial_malonyltrans"/>
</dbReference>
<name>A0A4E0QVV9_FASHE</name>
<dbReference type="SUPFAM" id="SSF52151">
    <property type="entry name" value="FabD/lysophospholipase-like"/>
    <property type="match status" value="1"/>
</dbReference>
<reference evidence="1" key="1">
    <citation type="submission" date="2019-03" db="EMBL/GenBank/DDBJ databases">
        <title>Improved annotation for the trematode Fasciola hepatica.</title>
        <authorList>
            <person name="Choi Y.-J."/>
            <person name="Martin J."/>
            <person name="Mitreva M."/>
        </authorList>
    </citation>
    <scope>NUCLEOTIDE SEQUENCE [LARGE SCALE GENOMIC DNA]</scope>
</reference>
<dbReference type="InterPro" id="IPR001227">
    <property type="entry name" value="Ac_transferase_dom_sf"/>
</dbReference>
<evidence type="ECO:0000313" key="2">
    <source>
        <dbReference type="Proteomes" id="UP000230066"/>
    </source>
</evidence>